<dbReference type="SUPFAM" id="SSF48317">
    <property type="entry name" value="Acid phosphatase/Vanadium-dependent haloperoxidase"/>
    <property type="match status" value="1"/>
</dbReference>
<evidence type="ECO:0000259" key="2">
    <source>
        <dbReference type="SMART" id="SM00014"/>
    </source>
</evidence>
<feature type="transmembrane region" description="Helical" evidence="1">
    <location>
        <begin position="484"/>
        <end position="505"/>
    </location>
</feature>
<dbReference type="Pfam" id="PF01569">
    <property type="entry name" value="PAP2"/>
    <property type="match status" value="1"/>
</dbReference>
<feature type="transmembrane region" description="Helical" evidence="1">
    <location>
        <begin position="50"/>
        <end position="75"/>
    </location>
</feature>
<feature type="transmembrane region" description="Helical" evidence="1">
    <location>
        <begin position="155"/>
        <end position="172"/>
    </location>
</feature>
<feature type="transmembrane region" description="Helical" evidence="1">
    <location>
        <begin position="87"/>
        <end position="105"/>
    </location>
</feature>
<dbReference type="InterPro" id="IPR036938">
    <property type="entry name" value="PAP2/HPO_sf"/>
</dbReference>
<proteinExistence type="predicted"/>
<dbReference type="InterPro" id="IPR000326">
    <property type="entry name" value="PAP2/HPO"/>
</dbReference>
<feature type="transmembrane region" description="Helical" evidence="1">
    <location>
        <begin position="125"/>
        <end position="148"/>
    </location>
</feature>
<sequence length="780" mass="80303">MRSRPQRLTTDPVRVALGLVVLGTGVLIARRGQLPVLERDLFRLVNDLPAAVLPAVWVVMQLGNVLAVPVLAVAAALGRRLRAARDLLVSGLAAYVAADLVKALVGRERPGGLPVGAVLHEGPAGGAGFVSGHSAVAAALATAAAPYLTRRGRRVAWTLAWTVAVARVYVGAHLPLDVVGGVALGWAIGSLVHWLAGVPTRQVRPARVEAVLRRFGLPVTGVAPAAVRARSSQPFEAVDADGRRLYVKYLAPDRHERDRLYRWWRVFAVGDVKDADALAPLHHQAEHEAVAALTVERRGVRVPSVLLARGADRDAVVVQEYVVGRPLDELAAGELTPGLLREVWGQVARTHAARVAHRDLVAASVLVDPAGRPWLVDFGNARTGATDDETAVDVAELLASLAAAPGSPAEPAVLVATAVDVLGDAAVAAALPSLTPLALSWETRRRLHDDPARLRAVRTAVHARLDLPDPDRPAFPPAGPAARVLVTAGCAVALAGPVLVAGAGATAGSIGPQGWRWLGGALLLAGAASLARATAVRHAADRRVSVGRALVLTLVARNVGLVRGRDGERRARARLLERAGLLPPDAHAAAVRTALAGLGGSAVVAVTALALAAVDGSVPTWRSPATVLAAAATGAAAWVLTGAGQLAARRAGSDPAPPRVPRPTGPREDRAALFGWAALATALEATVLACALYAAGGRVPVLAVVAGYAALRLLWTALPAAGLPGAPEVLLLLLLGGLGTPVAAACAAVVVTRSLTTWLPAAVGLAIDRRARPHVLPTSP</sequence>
<evidence type="ECO:0000256" key="1">
    <source>
        <dbReference type="SAM" id="Phobius"/>
    </source>
</evidence>
<feature type="transmembrane region" description="Helical" evidence="1">
    <location>
        <begin position="517"/>
        <end position="535"/>
    </location>
</feature>
<feature type="transmembrane region" description="Helical" evidence="1">
    <location>
        <begin position="671"/>
        <end position="695"/>
    </location>
</feature>
<accession>A0A1G6NU71</accession>
<evidence type="ECO:0000313" key="3">
    <source>
        <dbReference type="EMBL" id="SDC71560.1"/>
    </source>
</evidence>
<keyword evidence="1" id="KW-0472">Membrane</keyword>
<dbReference type="PANTHER" id="PTHR14969">
    <property type="entry name" value="SPHINGOSINE-1-PHOSPHATE PHOSPHOHYDROLASE"/>
    <property type="match status" value="1"/>
</dbReference>
<gene>
    <name evidence="3" type="ORF">SAMN05660690_2246</name>
</gene>
<keyword evidence="1" id="KW-0812">Transmembrane</keyword>
<feature type="transmembrane region" description="Helical" evidence="1">
    <location>
        <begin position="178"/>
        <end position="197"/>
    </location>
</feature>
<dbReference type="Gene3D" id="1.20.144.10">
    <property type="entry name" value="Phosphatidic acid phosphatase type 2/haloperoxidase"/>
    <property type="match status" value="1"/>
</dbReference>
<dbReference type="Proteomes" id="UP000199416">
    <property type="component" value="Unassembled WGS sequence"/>
</dbReference>
<keyword evidence="4" id="KW-1185">Reference proteome</keyword>
<evidence type="ECO:0000313" key="4">
    <source>
        <dbReference type="Proteomes" id="UP000199416"/>
    </source>
</evidence>
<dbReference type="Gene3D" id="1.10.510.10">
    <property type="entry name" value="Transferase(Phosphotransferase) domain 1"/>
    <property type="match status" value="1"/>
</dbReference>
<feature type="domain" description="Phosphatidic acid phosphatase type 2/haloperoxidase" evidence="2">
    <location>
        <begin position="87"/>
        <end position="193"/>
    </location>
</feature>
<organism evidence="3 4">
    <name type="scientific">Geodermatophilus telluris</name>
    <dbReference type="NCBI Taxonomy" id="1190417"/>
    <lineage>
        <taxon>Bacteria</taxon>
        <taxon>Bacillati</taxon>
        <taxon>Actinomycetota</taxon>
        <taxon>Actinomycetes</taxon>
        <taxon>Geodermatophilales</taxon>
        <taxon>Geodermatophilaceae</taxon>
        <taxon>Geodermatophilus</taxon>
    </lineage>
</organism>
<feature type="transmembrane region" description="Helical" evidence="1">
    <location>
        <begin position="730"/>
        <end position="751"/>
    </location>
</feature>
<feature type="transmembrane region" description="Helical" evidence="1">
    <location>
        <begin position="701"/>
        <end position="718"/>
    </location>
</feature>
<dbReference type="AlphaFoldDB" id="A0A1G6NU71"/>
<dbReference type="EMBL" id="FMZF01000003">
    <property type="protein sequence ID" value="SDC71560.1"/>
    <property type="molecule type" value="Genomic_DNA"/>
</dbReference>
<feature type="transmembrane region" description="Helical" evidence="1">
    <location>
        <begin position="12"/>
        <end position="30"/>
    </location>
</feature>
<dbReference type="InterPro" id="IPR011009">
    <property type="entry name" value="Kinase-like_dom_sf"/>
</dbReference>
<dbReference type="PANTHER" id="PTHR14969:SF13">
    <property type="entry name" value="AT30094P"/>
    <property type="match status" value="1"/>
</dbReference>
<reference evidence="4" key="1">
    <citation type="submission" date="2016-10" db="EMBL/GenBank/DDBJ databases">
        <authorList>
            <person name="Varghese N."/>
            <person name="Submissions S."/>
        </authorList>
    </citation>
    <scope>NUCLEOTIDE SEQUENCE [LARGE SCALE GENOMIC DNA]</scope>
    <source>
        <strain evidence="4">DSM 45421</strain>
    </source>
</reference>
<feature type="transmembrane region" description="Helical" evidence="1">
    <location>
        <begin position="594"/>
        <end position="614"/>
    </location>
</feature>
<name>A0A1G6NU71_9ACTN</name>
<protein>
    <submittedName>
        <fullName evidence="3">Undecaprenyl-diphosphatase</fullName>
    </submittedName>
</protein>
<dbReference type="STRING" id="1190417.SAMN05660690_2246"/>
<keyword evidence="1" id="KW-1133">Transmembrane helix</keyword>
<dbReference type="SUPFAM" id="SSF56112">
    <property type="entry name" value="Protein kinase-like (PK-like)"/>
    <property type="match status" value="1"/>
</dbReference>
<dbReference type="SMART" id="SM00014">
    <property type="entry name" value="acidPPc"/>
    <property type="match status" value="1"/>
</dbReference>